<evidence type="ECO:0000313" key="3">
    <source>
        <dbReference type="Proteomes" id="UP000654075"/>
    </source>
</evidence>
<dbReference type="EMBL" id="CAJNNW010034856">
    <property type="protein sequence ID" value="CAE8724190.1"/>
    <property type="molecule type" value="Genomic_DNA"/>
</dbReference>
<gene>
    <name evidence="1" type="ORF">PGLA1383_LOCUS4121</name>
    <name evidence="2" type="ORF">PGLA2088_LOCUS43578</name>
</gene>
<feature type="non-terminal residue" evidence="1">
    <location>
        <position position="124"/>
    </location>
</feature>
<dbReference type="Proteomes" id="UP000654075">
    <property type="component" value="Unassembled WGS sequence"/>
</dbReference>
<feature type="non-terminal residue" evidence="1">
    <location>
        <position position="1"/>
    </location>
</feature>
<organism evidence="1 3">
    <name type="scientific">Polarella glacialis</name>
    <name type="common">Dinoflagellate</name>
    <dbReference type="NCBI Taxonomy" id="89957"/>
    <lineage>
        <taxon>Eukaryota</taxon>
        <taxon>Sar</taxon>
        <taxon>Alveolata</taxon>
        <taxon>Dinophyceae</taxon>
        <taxon>Suessiales</taxon>
        <taxon>Suessiaceae</taxon>
        <taxon>Polarella</taxon>
    </lineage>
</organism>
<dbReference type="Proteomes" id="UP000626109">
    <property type="component" value="Unassembled WGS sequence"/>
</dbReference>
<comment type="caution">
    <text evidence="1">The sequence shown here is derived from an EMBL/GenBank/DDBJ whole genome shotgun (WGS) entry which is preliminary data.</text>
</comment>
<evidence type="ECO:0000313" key="2">
    <source>
        <dbReference type="EMBL" id="CAE8724190.1"/>
    </source>
</evidence>
<reference evidence="1" key="1">
    <citation type="submission" date="2021-02" db="EMBL/GenBank/DDBJ databases">
        <authorList>
            <person name="Dougan E. K."/>
            <person name="Rhodes N."/>
            <person name="Thang M."/>
            <person name="Chan C."/>
        </authorList>
    </citation>
    <scope>NUCLEOTIDE SEQUENCE</scope>
</reference>
<name>A0A813DBE4_POLGL</name>
<dbReference type="EMBL" id="CAJNNV010001505">
    <property type="protein sequence ID" value="CAE8585208.1"/>
    <property type="molecule type" value="Genomic_DNA"/>
</dbReference>
<protein>
    <submittedName>
        <fullName evidence="1">Uncharacterized protein</fullName>
    </submittedName>
</protein>
<accession>A0A813DBE4</accession>
<dbReference type="AlphaFoldDB" id="A0A813DBE4"/>
<proteinExistence type="predicted"/>
<sequence>RCLAQNRMGGVRVDVRDFCGGTQLITALPWSAASARRSGRWPGHSSLTACTSLPQAVVDGRNSGAPKVELKRRTREVVSLGRSASWAQALAVVLRGVGFRGVAPDLSLCNAGIAACGRAARWKE</sequence>
<evidence type="ECO:0000313" key="1">
    <source>
        <dbReference type="EMBL" id="CAE8585208.1"/>
    </source>
</evidence>
<keyword evidence="3" id="KW-1185">Reference proteome</keyword>